<sequence length="258" mass="30109">MDWNMKRILRYTLWVTIIVWVCSCQEYKMVEYGEGGQINFMGKNGKLWTDDTSFFHYNKNFGINVDGDSLRADTVVIGVKVSGVTTDYPRRVVFKPVSSGEHGVDVAFLDDYYVSADSSVATFSVEIRRPATRGTVYSTNLEFDYDQSDFEAGISERQVFRLTVRDSVSLKLWGTSEEEWRDYYSNYLGEYSETKIRYLITRYHEVSLNEWENSSNFTELRKGNSFYTDYESYRQDPKNKPLIDENTGREIEFPNLDV</sequence>
<dbReference type="Proteomes" id="UP001302374">
    <property type="component" value="Chromosome"/>
</dbReference>
<evidence type="ECO:0000313" key="2">
    <source>
        <dbReference type="Proteomes" id="UP001302374"/>
    </source>
</evidence>
<proteinExistence type="predicted"/>
<keyword evidence="2" id="KW-1185">Reference proteome</keyword>
<protein>
    <submittedName>
        <fullName evidence="1">DUF4843 domain-containing protein</fullName>
    </submittedName>
</protein>
<dbReference type="EMBL" id="CP043839">
    <property type="protein sequence ID" value="WOF13777.1"/>
    <property type="molecule type" value="Genomic_DNA"/>
</dbReference>
<name>A0ABZ0FZ48_9BACT</name>
<dbReference type="Pfam" id="PF16132">
    <property type="entry name" value="DUF4843"/>
    <property type="match status" value="1"/>
</dbReference>
<evidence type="ECO:0000313" key="1">
    <source>
        <dbReference type="EMBL" id="WOF13777.1"/>
    </source>
</evidence>
<accession>A0ABZ0FZ48</accession>
<organism evidence="1 2">
    <name type="scientific">Butyricimonas paravirosa</name>
    <dbReference type="NCBI Taxonomy" id="1472417"/>
    <lineage>
        <taxon>Bacteria</taxon>
        <taxon>Pseudomonadati</taxon>
        <taxon>Bacteroidota</taxon>
        <taxon>Bacteroidia</taxon>
        <taxon>Bacteroidales</taxon>
        <taxon>Odoribacteraceae</taxon>
        <taxon>Butyricimonas</taxon>
    </lineage>
</organism>
<gene>
    <name evidence="1" type="ORF">F1644_16575</name>
</gene>
<dbReference type="PROSITE" id="PS51257">
    <property type="entry name" value="PROKAR_LIPOPROTEIN"/>
    <property type="match status" value="1"/>
</dbReference>
<reference evidence="1 2" key="1">
    <citation type="submission" date="2019-09" db="EMBL/GenBank/DDBJ databases">
        <title>Butyricimonas paravirosa DSM 105722 (=214-4 = JCM 18677 = CCUG 65563).</title>
        <authorList>
            <person name="Le Roy T."/>
            <person name="Cani P.D."/>
        </authorList>
    </citation>
    <scope>NUCLEOTIDE SEQUENCE [LARGE SCALE GENOMIC DNA]</scope>
    <source>
        <strain evidence="1 2">DSM 105722</strain>
    </source>
</reference>
<dbReference type="InterPro" id="IPR032299">
    <property type="entry name" value="DUF4843"/>
</dbReference>